<protein>
    <recommendedName>
        <fullName evidence="1">MoaB/Mog domain-containing protein</fullName>
    </recommendedName>
</protein>
<name>A0A219B1V9_9SPHN</name>
<reference evidence="3" key="1">
    <citation type="submission" date="2017-05" db="EMBL/GenBank/DDBJ databases">
        <authorList>
            <person name="Lin X."/>
        </authorList>
    </citation>
    <scope>NUCLEOTIDE SEQUENCE [LARGE SCALE GENOMIC DNA]</scope>
    <source>
        <strain evidence="3">JLT2012</strain>
    </source>
</reference>
<dbReference type="AlphaFoldDB" id="A0A219B1V9"/>
<comment type="caution">
    <text evidence="2">The sequence shown here is derived from an EMBL/GenBank/DDBJ whole genome shotgun (WGS) entry which is preliminary data.</text>
</comment>
<dbReference type="UniPathway" id="UPA00344"/>
<dbReference type="Proteomes" id="UP000198462">
    <property type="component" value="Unassembled WGS sequence"/>
</dbReference>
<evidence type="ECO:0000313" key="2">
    <source>
        <dbReference type="EMBL" id="OWV32320.1"/>
    </source>
</evidence>
<dbReference type="RefSeq" id="WP_088711119.1">
    <property type="nucleotide sequence ID" value="NZ_NFZT01000001.1"/>
</dbReference>
<keyword evidence="3" id="KW-1185">Reference proteome</keyword>
<accession>A0A219B1V9</accession>
<proteinExistence type="predicted"/>
<gene>
    <name evidence="2" type="ORF">B5C34_01855</name>
</gene>
<dbReference type="InterPro" id="IPR001453">
    <property type="entry name" value="MoaB/Mog_dom"/>
</dbReference>
<feature type="domain" description="MoaB/Mog" evidence="1">
    <location>
        <begin position="194"/>
        <end position="294"/>
    </location>
</feature>
<dbReference type="InterPro" id="IPR036425">
    <property type="entry name" value="MoaB/Mog-like_dom_sf"/>
</dbReference>
<dbReference type="SUPFAM" id="SSF53218">
    <property type="entry name" value="Molybdenum cofactor biosynthesis proteins"/>
    <property type="match status" value="1"/>
</dbReference>
<organism evidence="2 3">
    <name type="scientific">Pacificimonas flava</name>
    <dbReference type="NCBI Taxonomy" id="1234595"/>
    <lineage>
        <taxon>Bacteria</taxon>
        <taxon>Pseudomonadati</taxon>
        <taxon>Pseudomonadota</taxon>
        <taxon>Alphaproteobacteria</taxon>
        <taxon>Sphingomonadales</taxon>
        <taxon>Sphingosinicellaceae</taxon>
        <taxon>Pacificimonas</taxon>
    </lineage>
</organism>
<dbReference type="OrthoDB" id="9779263at2"/>
<dbReference type="Gene3D" id="3.40.980.10">
    <property type="entry name" value="MoaB/Mog-like domain"/>
    <property type="match status" value="1"/>
</dbReference>
<evidence type="ECO:0000313" key="3">
    <source>
        <dbReference type="Proteomes" id="UP000198462"/>
    </source>
</evidence>
<evidence type="ECO:0000259" key="1">
    <source>
        <dbReference type="Pfam" id="PF00994"/>
    </source>
</evidence>
<sequence>MARTRVGAMKFGDRRLAACEGAILAHSVDLDGTRLAKGRLLSAADLDAARQAGRERLTVAEPSPADLREDDAASLITSALSGSGLDARPPANGRVDLVARTRGLLCLDPRVIDRVNRIGEAIGLATLPAFATVEAGEICATLKIVPFAVRAAAAQRAAKAASVQPLTVEPFRALSADLIHTQGENPTPKLEAKTAAVTRTRLEALGGRLTSERAVPHKVDSLGDALAEAGSDLVLVAGVSATTDRRDVVPAAIRKSGGTVLRLGMPVDPGNLLLLARRGAQWIVGLPGCARSPKRNGFDMVLERLFAGLPVSSRDIAALGAGGLLKGSERPSR</sequence>
<dbReference type="EMBL" id="NFZT01000001">
    <property type="protein sequence ID" value="OWV32320.1"/>
    <property type="molecule type" value="Genomic_DNA"/>
</dbReference>
<dbReference type="Pfam" id="PF00994">
    <property type="entry name" value="MoCF_biosynth"/>
    <property type="match status" value="1"/>
</dbReference>
<dbReference type="CDD" id="cd03522">
    <property type="entry name" value="MoeA_like"/>
    <property type="match status" value="1"/>
</dbReference>